<reference evidence="2" key="1">
    <citation type="submission" date="2022-11" db="UniProtKB">
        <authorList>
            <consortium name="WormBaseParasite"/>
        </authorList>
    </citation>
    <scope>IDENTIFICATION</scope>
</reference>
<evidence type="ECO:0000313" key="2">
    <source>
        <dbReference type="WBParaSite" id="PS1159_v2.g8919.t2"/>
    </source>
</evidence>
<accession>A0AC35GUT9</accession>
<name>A0AC35GUT9_9BILA</name>
<sequence length="232" mass="27030">MKRNSNEIMYVDEFITSRASSQDITSTRHRLENLLNHIRDGNIGSFGVKSNETDKNFKKSHREKPKRAKVGKEITYEMRHKTFSLRDTTESIYPMIRKWMYNCDDVVVDEDDDEIPPVLNKMHASPDDVSLYGASSKKFGDDIDLMVTKEIHKMPEPLSFDFEPIPTMKIFSPIENPLPNGSAVSELLKENLSSWKNCKKQHKEYMRYRELKYQPSINLLKTIHAITKQTNN</sequence>
<evidence type="ECO:0000313" key="1">
    <source>
        <dbReference type="Proteomes" id="UP000887580"/>
    </source>
</evidence>
<organism evidence="1 2">
    <name type="scientific">Panagrolaimus sp. PS1159</name>
    <dbReference type="NCBI Taxonomy" id="55785"/>
    <lineage>
        <taxon>Eukaryota</taxon>
        <taxon>Metazoa</taxon>
        <taxon>Ecdysozoa</taxon>
        <taxon>Nematoda</taxon>
        <taxon>Chromadorea</taxon>
        <taxon>Rhabditida</taxon>
        <taxon>Tylenchina</taxon>
        <taxon>Panagrolaimomorpha</taxon>
        <taxon>Panagrolaimoidea</taxon>
        <taxon>Panagrolaimidae</taxon>
        <taxon>Panagrolaimus</taxon>
    </lineage>
</organism>
<protein>
    <submittedName>
        <fullName evidence="2">Uncharacterized protein</fullName>
    </submittedName>
</protein>
<proteinExistence type="predicted"/>
<dbReference type="Proteomes" id="UP000887580">
    <property type="component" value="Unplaced"/>
</dbReference>
<dbReference type="WBParaSite" id="PS1159_v2.g8919.t2">
    <property type="protein sequence ID" value="PS1159_v2.g8919.t2"/>
    <property type="gene ID" value="PS1159_v2.g8919"/>
</dbReference>